<organism evidence="1">
    <name type="scientific">viral metagenome</name>
    <dbReference type="NCBI Taxonomy" id="1070528"/>
    <lineage>
        <taxon>unclassified sequences</taxon>
        <taxon>metagenomes</taxon>
        <taxon>organismal metagenomes</taxon>
    </lineage>
</organism>
<name>A0A6M3L595_9ZZZZ</name>
<gene>
    <name evidence="1" type="ORF">MM415B02716_0004</name>
</gene>
<accession>A0A6M3L595</accession>
<proteinExistence type="predicted"/>
<reference evidence="1" key="1">
    <citation type="submission" date="2020-03" db="EMBL/GenBank/DDBJ databases">
        <title>The deep terrestrial virosphere.</title>
        <authorList>
            <person name="Holmfeldt K."/>
            <person name="Nilsson E."/>
            <person name="Simone D."/>
            <person name="Lopez-Fernandez M."/>
            <person name="Wu X."/>
            <person name="de Brujin I."/>
            <person name="Lundin D."/>
            <person name="Andersson A."/>
            <person name="Bertilsson S."/>
            <person name="Dopson M."/>
        </authorList>
    </citation>
    <scope>NUCLEOTIDE SEQUENCE</scope>
    <source>
        <strain evidence="1">MM415B02716</strain>
    </source>
</reference>
<dbReference type="EMBL" id="MT142794">
    <property type="protein sequence ID" value="QJA88644.1"/>
    <property type="molecule type" value="Genomic_DNA"/>
</dbReference>
<dbReference type="AlphaFoldDB" id="A0A6M3L595"/>
<evidence type="ECO:0000313" key="1">
    <source>
        <dbReference type="EMBL" id="QJA88644.1"/>
    </source>
</evidence>
<sequence length="90" mass="9954">MFAFGAAAWSATYDLEVAEGDPDQITSALWMGPQDCKSKLVETNGHLRWTINPAPRFVRFKLWIVNMNAVAPDFDPLVISGSCLPLSVRT</sequence>
<protein>
    <submittedName>
        <fullName evidence="1">Uncharacterized protein</fullName>
    </submittedName>
</protein>